<comment type="catalytic activity">
    <reaction evidence="1 9">
        <text>N-(5-phospho-beta-D-ribosyl)anthranilate = 1-(2-carboxyphenylamino)-1-deoxy-D-ribulose 5-phosphate</text>
        <dbReference type="Rhea" id="RHEA:21540"/>
        <dbReference type="ChEBI" id="CHEBI:18277"/>
        <dbReference type="ChEBI" id="CHEBI:58613"/>
        <dbReference type="EC" id="5.3.1.24"/>
    </reaction>
</comment>
<dbReference type="AlphaFoldDB" id="A0A1N7IQA4"/>
<keyword evidence="8 9" id="KW-0413">Isomerase</keyword>
<keyword evidence="5 9" id="KW-0028">Amino-acid biosynthesis</keyword>
<dbReference type="InterPro" id="IPR011060">
    <property type="entry name" value="RibuloseP-bd_barrel"/>
</dbReference>
<accession>A0A1N7IQA4</accession>
<evidence type="ECO:0000313" key="12">
    <source>
        <dbReference type="Proteomes" id="UP000186795"/>
    </source>
</evidence>
<dbReference type="OrthoDB" id="9786954at2"/>
<dbReference type="Proteomes" id="UP000186795">
    <property type="component" value="Unassembled WGS sequence"/>
</dbReference>
<gene>
    <name evidence="9" type="primary">trpF</name>
    <name evidence="11" type="ORF">SAMN05421790_101215</name>
</gene>
<evidence type="ECO:0000256" key="4">
    <source>
        <dbReference type="ARBA" id="ARBA00022272"/>
    </source>
</evidence>
<evidence type="ECO:0000256" key="1">
    <source>
        <dbReference type="ARBA" id="ARBA00001164"/>
    </source>
</evidence>
<sequence>MRPTFVKVCGLRSPEDAEKLERLDVSAAGLIFVPGRRRQVTPEQGASIVAHLPRGVLKTGVFVNPTREELLSVLDQVPLDLIQLHGEESPQFCGWLKEKVKAHVVKVFHMGTRPPASPEDYAPCIDAVLLDSTSGQKRGGTGKVFPWEWIPREKEYWGRWKLPVWVAGGLSPDNVGSLLNGYAPDGVDVSGGVETEGRKDRKKISQFVERVRQYDRQDD</sequence>
<dbReference type="Pfam" id="PF00697">
    <property type="entry name" value="PRAI"/>
    <property type="match status" value="1"/>
</dbReference>
<dbReference type="CDD" id="cd00405">
    <property type="entry name" value="PRAI"/>
    <property type="match status" value="1"/>
</dbReference>
<evidence type="ECO:0000256" key="8">
    <source>
        <dbReference type="ARBA" id="ARBA00023235"/>
    </source>
</evidence>
<evidence type="ECO:0000256" key="7">
    <source>
        <dbReference type="ARBA" id="ARBA00023141"/>
    </source>
</evidence>
<dbReference type="Gene3D" id="3.20.20.70">
    <property type="entry name" value="Aldolase class I"/>
    <property type="match status" value="1"/>
</dbReference>
<dbReference type="InterPro" id="IPR044643">
    <property type="entry name" value="TrpF_fam"/>
</dbReference>
<dbReference type="UniPathway" id="UPA00035">
    <property type="reaction ID" value="UER00042"/>
</dbReference>
<organism evidence="11 12">
    <name type="scientific">Kroppenstedtia eburnea</name>
    <dbReference type="NCBI Taxonomy" id="714067"/>
    <lineage>
        <taxon>Bacteria</taxon>
        <taxon>Bacillati</taxon>
        <taxon>Bacillota</taxon>
        <taxon>Bacilli</taxon>
        <taxon>Bacillales</taxon>
        <taxon>Thermoactinomycetaceae</taxon>
        <taxon>Kroppenstedtia</taxon>
    </lineage>
</organism>
<evidence type="ECO:0000259" key="10">
    <source>
        <dbReference type="Pfam" id="PF00697"/>
    </source>
</evidence>
<dbReference type="InterPro" id="IPR013785">
    <property type="entry name" value="Aldolase_TIM"/>
</dbReference>
<keyword evidence="7 9" id="KW-0057">Aromatic amino acid biosynthesis</keyword>
<keyword evidence="6 9" id="KW-0822">Tryptophan biosynthesis</keyword>
<dbReference type="SUPFAM" id="SSF51366">
    <property type="entry name" value="Ribulose-phoshate binding barrel"/>
    <property type="match status" value="1"/>
</dbReference>
<dbReference type="EC" id="5.3.1.24" evidence="3 9"/>
<dbReference type="HAMAP" id="MF_00135">
    <property type="entry name" value="PRAI"/>
    <property type="match status" value="1"/>
</dbReference>
<evidence type="ECO:0000256" key="2">
    <source>
        <dbReference type="ARBA" id="ARBA00004664"/>
    </source>
</evidence>
<dbReference type="GO" id="GO:0004640">
    <property type="term" value="F:phosphoribosylanthranilate isomerase activity"/>
    <property type="evidence" value="ECO:0007669"/>
    <property type="project" value="UniProtKB-UniRule"/>
</dbReference>
<dbReference type="GO" id="GO:0000162">
    <property type="term" value="P:L-tryptophan biosynthetic process"/>
    <property type="evidence" value="ECO:0007669"/>
    <property type="project" value="UniProtKB-UniRule"/>
</dbReference>
<comment type="similarity">
    <text evidence="9">Belongs to the TrpF family.</text>
</comment>
<reference evidence="12" key="1">
    <citation type="submission" date="2017-01" db="EMBL/GenBank/DDBJ databases">
        <authorList>
            <person name="Varghese N."/>
            <person name="Submissions S."/>
        </authorList>
    </citation>
    <scope>NUCLEOTIDE SEQUENCE [LARGE SCALE GENOMIC DNA]</scope>
    <source>
        <strain evidence="12">DSM 45196</strain>
    </source>
</reference>
<keyword evidence="12" id="KW-1185">Reference proteome</keyword>
<dbReference type="InterPro" id="IPR001240">
    <property type="entry name" value="PRAI_dom"/>
</dbReference>
<proteinExistence type="inferred from homology"/>
<dbReference type="PANTHER" id="PTHR42894">
    <property type="entry name" value="N-(5'-PHOSPHORIBOSYL)ANTHRANILATE ISOMERASE"/>
    <property type="match status" value="1"/>
</dbReference>
<dbReference type="PANTHER" id="PTHR42894:SF1">
    <property type="entry name" value="N-(5'-PHOSPHORIBOSYL)ANTHRANILATE ISOMERASE"/>
    <property type="match status" value="1"/>
</dbReference>
<evidence type="ECO:0000256" key="3">
    <source>
        <dbReference type="ARBA" id="ARBA00012572"/>
    </source>
</evidence>
<feature type="domain" description="N-(5'phosphoribosyl) anthranilate isomerase (PRAI)" evidence="10">
    <location>
        <begin position="6"/>
        <end position="209"/>
    </location>
</feature>
<protein>
    <recommendedName>
        <fullName evidence="4 9">N-(5'-phosphoribosyl)anthranilate isomerase</fullName>
        <shortName evidence="9">PRAI</shortName>
        <ecNumber evidence="3 9">5.3.1.24</ecNumber>
    </recommendedName>
</protein>
<evidence type="ECO:0000256" key="9">
    <source>
        <dbReference type="HAMAP-Rule" id="MF_00135"/>
    </source>
</evidence>
<comment type="pathway">
    <text evidence="2 9">Amino-acid biosynthesis; L-tryptophan biosynthesis; L-tryptophan from chorismate: step 3/5.</text>
</comment>
<evidence type="ECO:0000256" key="5">
    <source>
        <dbReference type="ARBA" id="ARBA00022605"/>
    </source>
</evidence>
<name>A0A1N7IQA4_9BACL</name>
<dbReference type="RefSeq" id="WP_076522882.1">
    <property type="nucleotide sequence ID" value="NZ_CP048103.1"/>
</dbReference>
<evidence type="ECO:0000313" key="11">
    <source>
        <dbReference type="EMBL" id="SIS39161.1"/>
    </source>
</evidence>
<dbReference type="EMBL" id="FTOD01000001">
    <property type="protein sequence ID" value="SIS39161.1"/>
    <property type="molecule type" value="Genomic_DNA"/>
</dbReference>
<evidence type="ECO:0000256" key="6">
    <source>
        <dbReference type="ARBA" id="ARBA00022822"/>
    </source>
</evidence>